<dbReference type="Proteomes" id="UP001297361">
    <property type="component" value="Unassembled WGS sequence"/>
</dbReference>
<organism evidence="1 2">
    <name type="scientific">Xanthomonas campestris pv. papavericola</name>
    <dbReference type="NCBI Taxonomy" id="487881"/>
    <lineage>
        <taxon>Bacteria</taxon>
        <taxon>Pseudomonadati</taxon>
        <taxon>Pseudomonadota</taxon>
        <taxon>Gammaproteobacteria</taxon>
        <taxon>Lysobacterales</taxon>
        <taxon>Lysobacteraceae</taxon>
        <taxon>Xanthomonas</taxon>
    </lineage>
</organism>
<reference evidence="1" key="1">
    <citation type="submission" date="2021-10" db="EMBL/GenBank/DDBJ databases">
        <authorList>
            <person name="Hussein R."/>
            <person name="Harrison J."/>
            <person name="Studholme D.J."/>
            <person name="Vicente J."/>
            <person name="Grant M."/>
        </authorList>
    </citation>
    <scope>NUCLEOTIDE SEQUENCE</scope>
    <source>
        <strain evidence="1">NCPPB 2970</strain>
    </source>
</reference>
<proteinExistence type="predicted"/>
<gene>
    <name evidence="1" type="ORF">LLE72_018660</name>
</gene>
<reference evidence="1" key="2">
    <citation type="submission" date="2024-01" db="EMBL/GenBank/DDBJ databases">
        <title>Long-read genome sequencing of X. campestris pv. papavericola.</title>
        <authorList>
            <person name="Hussain R.M.F."/>
            <person name="Greer S."/>
            <person name="Harrison J."/>
            <person name="Grant M."/>
            <person name="Vicente J."/>
            <person name="Studholme D.J."/>
        </authorList>
    </citation>
    <scope>NUCLEOTIDE SEQUENCE</scope>
    <source>
        <strain evidence="1">NCPPB 2970</strain>
    </source>
</reference>
<evidence type="ECO:0000313" key="1">
    <source>
        <dbReference type="EMBL" id="MEC3889715.1"/>
    </source>
</evidence>
<dbReference type="RefSeq" id="WP_228426422.1">
    <property type="nucleotide sequence ID" value="NZ_JAJFNJ020000003.1"/>
</dbReference>
<accession>A0AAJ3CG03</accession>
<comment type="caution">
    <text evidence="1">The sequence shown here is derived from an EMBL/GenBank/DDBJ whole genome shotgun (WGS) entry which is preliminary data.</text>
</comment>
<dbReference type="EMBL" id="JAJFNJ020000003">
    <property type="protein sequence ID" value="MEC3889715.1"/>
    <property type="molecule type" value="Genomic_DNA"/>
</dbReference>
<name>A0AAJ3CG03_XANCA</name>
<evidence type="ECO:0000313" key="2">
    <source>
        <dbReference type="Proteomes" id="UP001297361"/>
    </source>
</evidence>
<dbReference type="AlphaFoldDB" id="A0AAJ3CG03"/>
<protein>
    <submittedName>
        <fullName evidence="1">Uncharacterized protein</fullName>
    </submittedName>
</protein>
<sequence length="102" mass="10884">MKSGNQITARTVSIGQMGPAEAGQEVTVHLSAAPGPRWQACFNFLLQGRDVPLLRDHVMFDGASFSGWALPGRAEAFREELPRLLASTGALAHAQGLKDAAR</sequence>